<dbReference type="RefSeq" id="WP_205157466.1">
    <property type="nucleotide sequence ID" value="NZ_JAFEUM010000002.1"/>
</dbReference>
<keyword evidence="3" id="KW-1185">Reference proteome</keyword>
<dbReference type="InterPro" id="IPR014538">
    <property type="entry name" value="UCP028063_topo_Znf"/>
</dbReference>
<comment type="caution">
    <text evidence="2">The sequence shown here is derived from an EMBL/GenBank/DDBJ whole genome shotgun (WGS) entry which is preliminary data.</text>
</comment>
<dbReference type="Pfam" id="PF10881">
    <property type="entry name" value="DUF2726"/>
    <property type="match status" value="1"/>
</dbReference>
<feature type="domain" description="DUF2726" evidence="1">
    <location>
        <begin position="39"/>
        <end position="157"/>
    </location>
</feature>
<evidence type="ECO:0000259" key="1">
    <source>
        <dbReference type="Pfam" id="PF10881"/>
    </source>
</evidence>
<dbReference type="PIRSF" id="PIRSF028063">
    <property type="entry name" value="UCP028063"/>
    <property type="match status" value="1"/>
</dbReference>
<organism evidence="2 3">
    <name type="scientific">Vibrio ulleungensis</name>
    <dbReference type="NCBI Taxonomy" id="2807619"/>
    <lineage>
        <taxon>Bacteria</taxon>
        <taxon>Pseudomonadati</taxon>
        <taxon>Pseudomonadota</taxon>
        <taxon>Gammaproteobacteria</taxon>
        <taxon>Vibrionales</taxon>
        <taxon>Vibrionaceae</taxon>
        <taxon>Vibrio</taxon>
    </lineage>
</organism>
<protein>
    <submittedName>
        <fullName evidence="2">DUF2726 domain-containing protein</fullName>
    </submittedName>
</protein>
<proteinExistence type="predicted"/>
<dbReference type="EMBL" id="JAFEUM010000002">
    <property type="protein sequence ID" value="MBM7035839.1"/>
    <property type="molecule type" value="Genomic_DNA"/>
</dbReference>
<accession>A0ABS2HFL3</accession>
<evidence type="ECO:0000313" key="2">
    <source>
        <dbReference type="EMBL" id="MBM7035839.1"/>
    </source>
</evidence>
<name>A0ABS2HFL3_9VIBR</name>
<dbReference type="Proteomes" id="UP000809621">
    <property type="component" value="Unassembled WGS sequence"/>
</dbReference>
<dbReference type="Gene3D" id="3.30.65.10">
    <property type="entry name" value="Bacterial Topoisomerase I, domain 1"/>
    <property type="match status" value="1"/>
</dbReference>
<sequence>MFEIAILFLVLVVFYLIVRSKVLKRYVAEEYRYTARKRYFSDVEHALNIALLEAVEDKALVQSKVALSSIVVPQESNAKKRSRAYAKALKATLDYVIVDKQSGQVVCTIVIDDGKKISQHKADREKAILAICRSANIPVISLNQQHAYRVSAISRKLSPYLKLETDTKSAKFCQKCGSPLVIRTATQGEVVGRRFWVCSRAPNCNYIENILEH</sequence>
<gene>
    <name evidence="2" type="ORF">JQC93_05410</name>
</gene>
<reference evidence="2 3" key="1">
    <citation type="submission" date="2021-02" db="EMBL/GenBank/DDBJ databases">
        <authorList>
            <person name="Park J.-S."/>
        </authorList>
    </citation>
    <scope>NUCLEOTIDE SEQUENCE [LARGE SCALE GENOMIC DNA]</scope>
    <source>
        <strain evidence="2 3">188UL20-2</strain>
    </source>
</reference>
<dbReference type="InterPro" id="IPR024402">
    <property type="entry name" value="DUF2726"/>
</dbReference>
<evidence type="ECO:0000313" key="3">
    <source>
        <dbReference type="Proteomes" id="UP000809621"/>
    </source>
</evidence>